<reference evidence="9" key="1">
    <citation type="journal article" date="2019" name="Int J Environ Res Public Health">
        <title>Characterization of Chromosome-Mediated BlaOXA-894 in Shewanella xiamenensis Isolated from Pig Wastewater.</title>
        <authorList>
            <person name="Zou H."/>
            <person name="Zhou Z."/>
            <person name="Xia H."/>
            <person name="Zhao Q."/>
            <person name="Li X."/>
        </authorList>
    </citation>
    <scope>NUCLEOTIDE SEQUENCE</scope>
    <source>
        <strain evidence="9">2015oxa</strain>
    </source>
</reference>
<feature type="transmembrane region" description="Helical" evidence="7">
    <location>
        <begin position="137"/>
        <end position="157"/>
    </location>
</feature>
<evidence type="ECO:0000256" key="1">
    <source>
        <dbReference type="ARBA" id="ARBA00004651"/>
    </source>
</evidence>
<comment type="caution">
    <text evidence="9">The sequence shown here is derived from an EMBL/GenBank/DDBJ whole genome shotgun (WGS) entry which is preliminary data.</text>
</comment>
<keyword evidence="9" id="KW-0966">Cell projection</keyword>
<sequence length="204" mass="22690">MQVMDMTEGFLVTVATLCYYPVKLGLVGMVLYVVILAGNLLREYLNRRQGERPLIENFRHKLVHVIQDTQHKYLDLEIEKLIQQTEQLANTNNERLRFIVRAAPGIGLMGTLIPMGIALAALAQGNMPEMAGMMVNAFNSAIVGLGTGVVAFALALVKESWINNDKNEIRYLAERTSIDHALMDPKTTTNLNPLNETHVIEGSL</sequence>
<dbReference type="Proteomes" id="UP001152518">
    <property type="component" value="Unassembled WGS sequence"/>
</dbReference>
<keyword evidence="9" id="KW-0282">Flagellum</keyword>
<keyword evidence="3 7" id="KW-0812">Transmembrane</keyword>
<keyword evidence="2" id="KW-1003">Cell membrane</keyword>
<feature type="domain" description="MotA/TolQ/ExbB proton channel" evidence="8">
    <location>
        <begin position="57"/>
        <end position="159"/>
    </location>
</feature>
<dbReference type="Pfam" id="PF01618">
    <property type="entry name" value="MotA_ExbB"/>
    <property type="match status" value="1"/>
</dbReference>
<keyword evidence="6" id="KW-0653">Protein transport</keyword>
<keyword evidence="9" id="KW-0969">Cilium</keyword>
<comment type="subcellular location">
    <subcellularLocation>
        <location evidence="1">Cell membrane</location>
        <topology evidence="1">Multi-pass membrane protein</topology>
    </subcellularLocation>
    <subcellularLocation>
        <location evidence="6">Membrane</location>
        <topology evidence="6">Multi-pass membrane protein</topology>
    </subcellularLocation>
</comment>
<evidence type="ECO:0000256" key="3">
    <source>
        <dbReference type="ARBA" id="ARBA00022692"/>
    </source>
</evidence>
<feature type="transmembrane region" description="Helical" evidence="7">
    <location>
        <begin position="20"/>
        <end position="41"/>
    </location>
</feature>
<proteinExistence type="inferred from homology"/>
<dbReference type="InterPro" id="IPR002898">
    <property type="entry name" value="MotA_ExbB_proton_chnl"/>
</dbReference>
<dbReference type="GO" id="GO:0005886">
    <property type="term" value="C:plasma membrane"/>
    <property type="evidence" value="ECO:0007669"/>
    <property type="project" value="UniProtKB-SubCell"/>
</dbReference>
<dbReference type="PANTHER" id="PTHR30625">
    <property type="entry name" value="PROTEIN TOLQ"/>
    <property type="match status" value="1"/>
</dbReference>
<name>A0AAW6QQU4_9GAMM</name>
<protein>
    <submittedName>
        <fullName evidence="9">Flagellar motor protein MotA</fullName>
    </submittedName>
</protein>
<accession>A0AAW6QQU4</accession>
<evidence type="ECO:0000256" key="7">
    <source>
        <dbReference type="SAM" id="Phobius"/>
    </source>
</evidence>
<dbReference type="InterPro" id="IPR050790">
    <property type="entry name" value="ExbB/TolQ_transport"/>
</dbReference>
<organism evidence="9">
    <name type="scientific">Shewanella xiamenensis</name>
    <dbReference type="NCBI Taxonomy" id="332186"/>
    <lineage>
        <taxon>Bacteria</taxon>
        <taxon>Pseudomonadati</taxon>
        <taxon>Pseudomonadota</taxon>
        <taxon>Gammaproteobacteria</taxon>
        <taxon>Alteromonadales</taxon>
        <taxon>Shewanellaceae</taxon>
        <taxon>Shewanella</taxon>
    </lineage>
</organism>
<dbReference type="PANTHER" id="PTHR30625:SF3">
    <property type="entry name" value="TOL-PAL SYSTEM PROTEIN TOLQ"/>
    <property type="match status" value="1"/>
</dbReference>
<keyword evidence="5 7" id="KW-0472">Membrane</keyword>
<evidence type="ECO:0000256" key="5">
    <source>
        <dbReference type="ARBA" id="ARBA00023136"/>
    </source>
</evidence>
<gene>
    <name evidence="9" type="ORF">E2650_00570</name>
</gene>
<comment type="similarity">
    <text evidence="6">Belongs to the exbB/tolQ family.</text>
</comment>
<dbReference type="EMBL" id="SUNE01000001">
    <property type="protein sequence ID" value="MDG5898419.1"/>
    <property type="molecule type" value="Genomic_DNA"/>
</dbReference>
<keyword evidence="4 7" id="KW-1133">Transmembrane helix</keyword>
<reference evidence="9" key="2">
    <citation type="submission" date="2019-04" db="EMBL/GenBank/DDBJ databases">
        <authorList>
            <person name="Zou H."/>
        </authorList>
    </citation>
    <scope>NUCLEOTIDE SEQUENCE</scope>
    <source>
        <strain evidence="9">2015oxa</strain>
    </source>
</reference>
<feature type="transmembrane region" description="Helical" evidence="7">
    <location>
        <begin position="105"/>
        <end position="125"/>
    </location>
</feature>
<evidence type="ECO:0000256" key="4">
    <source>
        <dbReference type="ARBA" id="ARBA00022989"/>
    </source>
</evidence>
<dbReference type="RefSeq" id="WP_279254498.1">
    <property type="nucleotide sequence ID" value="NZ_SUNE01000001.1"/>
</dbReference>
<evidence type="ECO:0000256" key="6">
    <source>
        <dbReference type="RuleBase" id="RU004057"/>
    </source>
</evidence>
<dbReference type="AlphaFoldDB" id="A0AAW6QQU4"/>
<evidence type="ECO:0000256" key="2">
    <source>
        <dbReference type="ARBA" id="ARBA00022475"/>
    </source>
</evidence>
<dbReference type="GO" id="GO:0017038">
    <property type="term" value="P:protein import"/>
    <property type="evidence" value="ECO:0007669"/>
    <property type="project" value="TreeGrafter"/>
</dbReference>
<evidence type="ECO:0000313" key="9">
    <source>
        <dbReference type="EMBL" id="MDG5898419.1"/>
    </source>
</evidence>
<keyword evidence="6" id="KW-0813">Transport</keyword>
<evidence type="ECO:0000259" key="8">
    <source>
        <dbReference type="Pfam" id="PF01618"/>
    </source>
</evidence>